<dbReference type="Proteomes" id="UP000310314">
    <property type="component" value="Unassembled WGS sequence"/>
</dbReference>
<dbReference type="InterPro" id="IPR007372">
    <property type="entry name" value="Lipid/polyisoprenoid-bd_YceI"/>
</dbReference>
<name>A0A5S3PRF2_9FLAO</name>
<feature type="chain" id="PRO_5024388298" description="Lipid/polyisoprenoid-binding YceI-like domain-containing protein" evidence="1">
    <location>
        <begin position="20"/>
        <end position="169"/>
    </location>
</feature>
<dbReference type="SMART" id="SM00867">
    <property type="entry name" value="YceI"/>
    <property type="match status" value="1"/>
</dbReference>
<evidence type="ECO:0000259" key="2">
    <source>
        <dbReference type="SMART" id="SM00867"/>
    </source>
</evidence>
<gene>
    <name evidence="3" type="ORF">FEE95_12315</name>
</gene>
<evidence type="ECO:0000313" key="3">
    <source>
        <dbReference type="EMBL" id="TMM57264.1"/>
    </source>
</evidence>
<feature type="signal peptide" evidence="1">
    <location>
        <begin position="1"/>
        <end position="19"/>
    </location>
</feature>
<evidence type="ECO:0000313" key="4">
    <source>
        <dbReference type="Proteomes" id="UP000310314"/>
    </source>
</evidence>
<dbReference type="Pfam" id="PF04264">
    <property type="entry name" value="YceI"/>
    <property type="match status" value="1"/>
</dbReference>
<dbReference type="SUPFAM" id="SSF101874">
    <property type="entry name" value="YceI-like"/>
    <property type="match status" value="1"/>
</dbReference>
<dbReference type="Gene3D" id="2.40.128.110">
    <property type="entry name" value="Lipid/polyisoprenoid-binding, YceI-like"/>
    <property type="match status" value="1"/>
</dbReference>
<dbReference type="PANTHER" id="PTHR34406:SF1">
    <property type="entry name" value="PROTEIN YCEI"/>
    <property type="match status" value="1"/>
</dbReference>
<dbReference type="PANTHER" id="PTHR34406">
    <property type="entry name" value="PROTEIN YCEI"/>
    <property type="match status" value="1"/>
</dbReference>
<feature type="domain" description="Lipid/polyisoprenoid-binding YceI-like" evidence="2">
    <location>
        <begin position="22"/>
        <end position="169"/>
    </location>
</feature>
<reference evidence="3 4" key="1">
    <citation type="submission" date="2019-05" db="EMBL/GenBank/DDBJ databases">
        <authorList>
            <person name="Zhang J.-Y."/>
            <person name="Feg X."/>
            <person name="Du Z.-J."/>
        </authorList>
    </citation>
    <scope>NUCLEOTIDE SEQUENCE [LARGE SCALE GENOMIC DNA]</scope>
    <source>
        <strain evidence="3 4">RZ26</strain>
    </source>
</reference>
<sequence length="169" mass="19064">MKFQIAIVLLIFSNFLAKAQSNIQISSADVSFVFVNNDVEGTLEGFTSESVLDFDQIENSKLKGSVNVETISTGNSVRNWSLRRGKYFDVDNFPKINFESSSVRQEGDIITVNGKLTIKDVTKDITFSFERNNKQLVGKTTLYSSDYGINIKSDREKNKVLVKLVFQLK</sequence>
<proteinExistence type="predicted"/>
<dbReference type="EMBL" id="VATY01000002">
    <property type="protein sequence ID" value="TMM57264.1"/>
    <property type="molecule type" value="Genomic_DNA"/>
</dbReference>
<organism evidence="3 4">
    <name type="scientific">Maribacter algarum</name>
    <name type="common">ex Zhang et al. 2020</name>
    <dbReference type="NCBI Taxonomy" id="2578118"/>
    <lineage>
        <taxon>Bacteria</taxon>
        <taxon>Pseudomonadati</taxon>
        <taxon>Bacteroidota</taxon>
        <taxon>Flavobacteriia</taxon>
        <taxon>Flavobacteriales</taxon>
        <taxon>Flavobacteriaceae</taxon>
        <taxon>Maribacter</taxon>
    </lineage>
</organism>
<accession>A0A5S3PRF2</accession>
<protein>
    <recommendedName>
        <fullName evidence="2">Lipid/polyisoprenoid-binding YceI-like domain-containing protein</fullName>
    </recommendedName>
</protein>
<keyword evidence="1" id="KW-0732">Signal</keyword>
<dbReference type="InterPro" id="IPR036761">
    <property type="entry name" value="TTHA0802/YceI-like_sf"/>
</dbReference>
<dbReference type="AlphaFoldDB" id="A0A5S3PRF2"/>
<keyword evidence="4" id="KW-1185">Reference proteome</keyword>
<comment type="caution">
    <text evidence="3">The sequence shown here is derived from an EMBL/GenBank/DDBJ whole genome shotgun (WGS) entry which is preliminary data.</text>
</comment>
<dbReference type="RefSeq" id="WP_138658247.1">
    <property type="nucleotide sequence ID" value="NZ_VATY01000002.1"/>
</dbReference>
<evidence type="ECO:0000256" key="1">
    <source>
        <dbReference type="SAM" id="SignalP"/>
    </source>
</evidence>
<dbReference type="OrthoDB" id="9811006at2"/>